<dbReference type="Gramene" id="KCW81629">
    <property type="protein sequence ID" value="KCW81629"/>
    <property type="gene ID" value="EUGRSUZ_C02989"/>
</dbReference>
<dbReference type="AlphaFoldDB" id="A0A059CTT7"/>
<accession>A0A059CTT7</accession>
<proteinExistence type="predicted"/>
<protein>
    <submittedName>
        <fullName evidence="1">Uncharacterized protein</fullName>
    </submittedName>
</protein>
<dbReference type="EMBL" id="KK198755">
    <property type="protein sequence ID" value="KCW81629.1"/>
    <property type="molecule type" value="Genomic_DNA"/>
</dbReference>
<name>A0A059CTT7_EUCGR</name>
<gene>
    <name evidence="1" type="ORF">EUGRSUZ_C02989</name>
</gene>
<evidence type="ECO:0000313" key="1">
    <source>
        <dbReference type="EMBL" id="KCW81629.1"/>
    </source>
</evidence>
<organism evidence="1">
    <name type="scientific">Eucalyptus grandis</name>
    <name type="common">Flooded gum</name>
    <dbReference type="NCBI Taxonomy" id="71139"/>
    <lineage>
        <taxon>Eukaryota</taxon>
        <taxon>Viridiplantae</taxon>
        <taxon>Streptophyta</taxon>
        <taxon>Embryophyta</taxon>
        <taxon>Tracheophyta</taxon>
        <taxon>Spermatophyta</taxon>
        <taxon>Magnoliopsida</taxon>
        <taxon>eudicotyledons</taxon>
        <taxon>Gunneridae</taxon>
        <taxon>Pentapetalae</taxon>
        <taxon>rosids</taxon>
        <taxon>malvids</taxon>
        <taxon>Myrtales</taxon>
        <taxon>Myrtaceae</taxon>
        <taxon>Myrtoideae</taxon>
        <taxon>Eucalypteae</taxon>
        <taxon>Eucalyptus</taxon>
    </lineage>
</organism>
<dbReference type="InParanoid" id="A0A059CTT7"/>
<sequence>MMLDHSLLGLTIFSSRFSKNENLDYTATLVIFAGSRKKRKRKTSPLVSRFIRELNQTNFRITWVNSQFHIWGTDPLWSDS</sequence>
<reference evidence="1" key="1">
    <citation type="submission" date="2013-07" db="EMBL/GenBank/DDBJ databases">
        <title>The genome of Eucalyptus grandis.</title>
        <authorList>
            <person name="Schmutz J."/>
            <person name="Hayes R."/>
            <person name="Myburg A."/>
            <person name="Tuskan G."/>
            <person name="Grattapaglia D."/>
            <person name="Rokhsar D.S."/>
        </authorList>
    </citation>
    <scope>NUCLEOTIDE SEQUENCE</scope>
    <source>
        <tissue evidence="1">Leaf extractions</tissue>
    </source>
</reference>